<dbReference type="InterPro" id="IPR011047">
    <property type="entry name" value="Quinoprotein_ADH-like_sf"/>
</dbReference>
<evidence type="ECO:0000313" key="2">
    <source>
        <dbReference type="Proteomes" id="UP000724672"/>
    </source>
</evidence>
<dbReference type="PANTHER" id="PTHR34512:SF30">
    <property type="entry name" value="OUTER MEMBRANE PROTEIN ASSEMBLY FACTOR BAMB"/>
    <property type="match status" value="1"/>
</dbReference>
<dbReference type="SUPFAM" id="SSF50998">
    <property type="entry name" value="Quinoprotein alcohol dehydrogenase-like"/>
    <property type="match status" value="1"/>
</dbReference>
<sequence>MKSIKILIIILSLVFSFLFIDKGLYLNASKEHPVILKEDTLIESISYRKKLKFNWIMGNSSSNIDLKQDDSIDQMVYSFENESILDTFINDNRNIRISNNYTNIEGILSFRGNNLRDLSSFNISNMEDETLKKAWTFETSLVTGNHNKNFGPWGGGVGWTGQPTVIKWERDIKNIMNIKDKFKNKENFSEVIIGSLDGKIYFIDLDTGEETRKPIDIGNPIKGTVTLDPRGYPLLYVGQGVPEVGSIGYRIYSLIDGKLLHFINGKDNFAIRKWGAFDSSPLIIKESDVMVLGGENGLLYIVKLNTDFDIKTSKINVNPKIIKFKYQVKGSYYPGIESSISGYKNLIYWPDNSGNITCFDLSTMEPKWVWNGMNKDDTNTTIVLEVINDKPFLYIGSELDKQQNKTKGAYFKKLDGLSGDVLWENKYDVFSGGSYSNGGIYSTAVLGDEDMENLVVYNVARVNKANQGIMVAVDKNSGEEMWRWNMKNYPWSSPISFYNNEGKGYLIQCDSLGRMWLINGKTGDRITNIDLEMNIEASPIFYNDMIIVGSRGNKIYGIKVE</sequence>
<dbReference type="Proteomes" id="UP000724672">
    <property type="component" value="Unassembled WGS sequence"/>
</dbReference>
<reference evidence="1" key="1">
    <citation type="submission" date="2019-12" db="EMBL/GenBank/DDBJ databases">
        <title>Clostridiaceae gen. nov. sp. nov., isolated from sediment in Xinjiang, China.</title>
        <authorList>
            <person name="Zhang R."/>
        </authorList>
    </citation>
    <scope>NUCLEOTIDE SEQUENCE</scope>
    <source>
        <strain evidence="1">D2Q-11</strain>
    </source>
</reference>
<accession>A0A942UQ37</accession>
<organism evidence="1 2">
    <name type="scientific">Anaeromonas frigoriresistens</name>
    <dbReference type="NCBI Taxonomy" id="2683708"/>
    <lineage>
        <taxon>Bacteria</taxon>
        <taxon>Bacillati</taxon>
        <taxon>Bacillota</taxon>
        <taxon>Tissierellia</taxon>
        <taxon>Tissierellales</taxon>
        <taxon>Thermohalobacteraceae</taxon>
        <taxon>Anaeromonas</taxon>
    </lineage>
</organism>
<evidence type="ECO:0000313" key="1">
    <source>
        <dbReference type="EMBL" id="MBS4537123.1"/>
    </source>
</evidence>
<dbReference type="Gene3D" id="2.130.10.10">
    <property type="entry name" value="YVTN repeat-like/Quinoprotein amine dehydrogenase"/>
    <property type="match status" value="1"/>
</dbReference>
<dbReference type="AlphaFoldDB" id="A0A942UQ37"/>
<keyword evidence="2" id="KW-1185">Reference proteome</keyword>
<dbReference type="InterPro" id="IPR015943">
    <property type="entry name" value="WD40/YVTN_repeat-like_dom_sf"/>
</dbReference>
<gene>
    <name evidence="1" type="ORF">GOQ27_01535</name>
</gene>
<dbReference type="PANTHER" id="PTHR34512">
    <property type="entry name" value="CELL SURFACE PROTEIN"/>
    <property type="match status" value="1"/>
</dbReference>
<comment type="caution">
    <text evidence="1">The sequence shown here is derived from an EMBL/GenBank/DDBJ whole genome shotgun (WGS) entry which is preliminary data.</text>
</comment>
<proteinExistence type="predicted"/>
<dbReference type="RefSeq" id="WP_203365055.1">
    <property type="nucleotide sequence ID" value="NZ_WSFT01000013.1"/>
</dbReference>
<protein>
    <submittedName>
        <fullName evidence="1">Pyrrolo-quinoline quinone</fullName>
    </submittedName>
</protein>
<name>A0A942UQ37_9FIRM</name>
<dbReference type="EMBL" id="WSFT01000013">
    <property type="protein sequence ID" value="MBS4537123.1"/>
    <property type="molecule type" value="Genomic_DNA"/>
</dbReference>